<accession>A0A076FCI9</accession>
<dbReference type="InterPro" id="IPR051690">
    <property type="entry name" value="PseI-like"/>
</dbReference>
<dbReference type="AlphaFoldDB" id="A0A076FCI9"/>
<feature type="domain" description="AFP-like" evidence="2">
    <location>
        <begin position="284"/>
        <end position="340"/>
    </location>
</feature>
<dbReference type="NCBIfam" id="TIGR03586">
    <property type="entry name" value="PseI"/>
    <property type="match status" value="1"/>
</dbReference>
<dbReference type="GO" id="GO:0047444">
    <property type="term" value="F:N-acylneuraminate-9-phosphate synthase activity"/>
    <property type="evidence" value="ECO:0007669"/>
    <property type="project" value="TreeGrafter"/>
</dbReference>
<reference evidence="4" key="1">
    <citation type="journal article" date="2014" name="Genome Announc.">
        <title>Complete Genome Sequence of Campylobacter iguaniorum Strain 1485ET, Isolated from a Bearded Dragon (Pogona vitticeps).</title>
        <authorList>
            <person name="Gilbert M.J."/>
            <person name="Miller W.G."/>
            <person name="Yee E."/>
            <person name="Kik M."/>
            <person name="Wagenaar J.A."/>
            <person name="Duim B."/>
        </authorList>
    </citation>
    <scope>NUCLEOTIDE SEQUENCE [LARGE SCALE GENOMIC DNA]</scope>
    <source>
        <strain evidence="4">1485E</strain>
    </source>
</reference>
<dbReference type="SUPFAM" id="SSF51269">
    <property type="entry name" value="AFP III-like domain"/>
    <property type="match status" value="1"/>
</dbReference>
<dbReference type="SMART" id="SM00858">
    <property type="entry name" value="SAF"/>
    <property type="match status" value="1"/>
</dbReference>
<dbReference type="RefSeq" id="WP_038455117.1">
    <property type="nucleotide sequence ID" value="NZ_CP009043.1"/>
</dbReference>
<dbReference type="PANTHER" id="PTHR42966">
    <property type="entry name" value="N-ACETYLNEURAMINATE SYNTHASE"/>
    <property type="match status" value="1"/>
</dbReference>
<dbReference type="InterPro" id="IPR013132">
    <property type="entry name" value="PseI/NeuA/B-like_N"/>
</dbReference>
<dbReference type="InterPro" id="IPR036732">
    <property type="entry name" value="AFP_Neu5c_C_sf"/>
</dbReference>
<dbReference type="PANTHER" id="PTHR42966:SF2">
    <property type="entry name" value="PSEUDAMINIC ACID SYNTHASE"/>
    <property type="match status" value="1"/>
</dbReference>
<protein>
    <recommendedName>
        <fullName evidence="1">Pseudaminic acid synthase</fullName>
        <ecNumber evidence="1">2.5.1.97</ecNumber>
    </recommendedName>
</protein>
<dbReference type="InterPro" id="IPR013974">
    <property type="entry name" value="SAF"/>
</dbReference>
<dbReference type="CDD" id="cd11615">
    <property type="entry name" value="SAF_NeuB_like"/>
    <property type="match status" value="1"/>
</dbReference>
<dbReference type="EC" id="2.5.1.97" evidence="1"/>
<keyword evidence="3" id="KW-0808">Transferase</keyword>
<dbReference type="STRING" id="1244531.CIG2463D_1702"/>
<dbReference type="Gene3D" id="3.20.20.70">
    <property type="entry name" value="Aldolase class I"/>
    <property type="match status" value="1"/>
</dbReference>
<proteinExistence type="predicted"/>
<dbReference type="InterPro" id="IPR057736">
    <property type="entry name" value="SAF_PseI/NeuA/NeuB"/>
</dbReference>
<dbReference type="HOGENOM" id="CLU_040465_0_1_7"/>
<dbReference type="Proteomes" id="UP000028486">
    <property type="component" value="Chromosome"/>
</dbReference>
<dbReference type="InterPro" id="IPR020030">
    <property type="entry name" value="Pseudaminic_synth_PseI"/>
</dbReference>
<dbReference type="SUPFAM" id="SSF51569">
    <property type="entry name" value="Aldolase"/>
    <property type="match status" value="1"/>
</dbReference>
<dbReference type="OrthoDB" id="9781701at2"/>
<dbReference type="InterPro" id="IPR013785">
    <property type="entry name" value="Aldolase_TIM"/>
</dbReference>
<dbReference type="InterPro" id="IPR006190">
    <property type="entry name" value="SAF_AFP_Neu5Ac"/>
</dbReference>
<dbReference type="eggNOG" id="COG2089">
    <property type="taxonomic scope" value="Bacteria"/>
</dbReference>
<dbReference type="Pfam" id="PF03102">
    <property type="entry name" value="NeuB"/>
    <property type="match status" value="1"/>
</dbReference>
<name>A0A076FCI9_9BACT</name>
<dbReference type="KEGG" id="caj:CIG1485E_1505"/>
<organism evidence="3 4">
    <name type="scientific">Campylobacter iguaniorum</name>
    <dbReference type="NCBI Taxonomy" id="1244531"/>
    <lineage>
        <taxon>Bacteria</taxon>
        <taxon>Pseudomonadati</taxon>
        <taxon>Campylobacterota</taxon>
        <taxon>Epsilonproteobacteria</taxon>
        <taxon>Campylobacterales</taxon>
        <taxon>Campylobacteraceae</taxon>
        <taxon>Campylobacter</taxon>
    </lineage>
</organism>
<dbReference type="PROSITE" id="PS50844">
    <property type="entry name" value="AFP_LIKE"/>
    <property type="match status" value="1"/>
</dbReference>
<evidence type="ECO:0000313" key="3">
    <source>
        <dbReference type="EMBL" id="AII15328.1"/>
    </source>
</evidence>
<dbReference type="Pfam" id="PF08666">
    <property type="entry name" value="SAF"/>
    <property type="match status" value="1"/>
</dbReference>
<dbReference type="Gene3D" id="3.90.1210.10">
    <property type="entry name" value="Antifreeze-like/N-acetylneuraminic acid synthase C-terminal domain"/>
    <property type="match status" value="1"/>
</dbReference>
<dbReference type="CDD" id="cd00945">
    <property type="entry name" value="Aldolase_Class_I"/>
    <property type="match status" value="1"/>
</dbReference>
<dbReference type="GO" id="GO:0016051">
    <property type="term" value="P:carbohydrate biosynthetic process"/>
    <property type="evidence" value="ECO:0007669"/>
    <property type="project" value="InterPro"/>
</dbReference>
<sequence length="340" mass="38179">MNYQSSRPYIIAEMSANHCGDKNLAFKIIKAAKEAGADAVKVQTYTADTITIDCKDKIFMTREDGLWAGQTLYDLYKKAYTPWEWQSELKIYADEIGIDFFSTPFDFSAVDFLESINVPMYKIASFEAIDYPLIKYAAKFKKPMIISTGISSLEEIYEAIETCKSAGNNDITILKCTSSYPAKIEDMNLATIKDMLEKFSPMGVKVGLSDHSMSLEVPITAVALGASVIEKHFTIDRTLGGEDSGFSLNRDEFKAMSSAVKNTYKALGRVNYDINENNRKFARSLFVVDDIKIGEILTSKNIRSIRPNNGLHPKFYNEILGKRAKVNLKFGHPLSLDDFE</sequence>
<keyword evidence="4" id="KW-1185">Reference proteome</keyword>
<evidence type="ECO:0000313" key="4">
    <source>
        <dbReference type="Proteomes" id="UP000028486"/>
    </source>
</evidence>
<evidence type="ECO:0000256" key="1">
    <source>
        <dbReference type="NCBIfam" id="TIGR03586"/>
    </source>
</evidence>
<evidence type="ECO:0000259" key="2">
    <source>
        <dbReference type="PROSITE" id="PS50844"/>
    </source>
</evidence>
<dbReference type="EMBL" id="CP009043">
    <property type="protein sequence ID" value="AII15328.1"/>
    <property type="molecule type" value="Genomic_DNA"/>
</dbReference>
<gene>
    <name evidence="3" type="primary">pseI</name>
    <name evidence="3" type="ORF">CIG1485E_1505</name>
</gene>